<evidence type="ECO:0000256" key="1">
    <source>
        <dbReference type="SAM" id="MobiDB-lite"/>
    </source>
</evidence>
<proteinExistence type="predicted"/>
<dbReference type="Gramene" id="OB10G10480.1">
    <property type="protein sequence ID" value="OB10G10480.1"/>
    <property type="gene ID" value="OB10G10480"/>
</dbReference>
<feature type="compositionally biased region" description="Acidic residues" evidence="1">
    <location>
        <begin position="183"/>
        <end position="194"/>
    </location>
</feature>
<reference evidence="2" key="2">
    <citation type="submission" date="2013-04" db="UniProtKB">
        <authorList>
            <consortium name="EnsemblPlants"/>
        </authorList>
    </citation>
    <scope>IDENTIFICATION</scope>
</reference>
<feature type="compositionally biased region" description="Low complexity" evidence="1">
    <location>
        <begin position="147"/>
        <end position="170"/>
    </location>
</feature>
<feature type="compositionally biased region" description="Basic and acidic residues" evidence="1">
    <location>
        <begin position="171"/>
        <end position="182"/>
    </location>
</feature>
<dbReference type="AlphaFoldDB" id="J3N0K0"/>
<dbReference type="HOGENOM" id="CLU_984759_0_0_1"/>
<name>J3N0K0_ORYBR</name>
<feature type="compositionally biased region" description="Basic and acidic residues" evidence="1">
    <location>
        <begin position="195"/>
        <end position="224"/>
    </location>
</feature>
<organism evidence="2">
    <name type="scientific">Oryza brachyantha</name>
    <name type="common">malo sina</name>
    <dbReference type="NCBI Taxonomy" id="4533"/>
    <lineage>
        <taxon>Eukaryota</taxon>
        <taxon>Viridiplantae</taxon>
        <taxon>Streptophyta</taxon>
        <taxon>Embryophyta</taxon>
        <taxon>Tracheophyta</taxon>
        <taxon>Spermatophyta</taxon>
        <taxon>Magnoliopsida</taxon>
        <taxon>Liliopsida</taxon>
        <taxon>Poales</taxon>
        <taxon>Poaceae</taxon>
        <taxon>BOP clade</taxon>
        <taxon>Oryzoideae</taxon>
        <taxon>Oryzeae</taxon>
        <taxon>Oryzinae</taxon>
        <taxon>Oryza</taxon>
    </lineage>
</organism>
<dbReference type="EnsemblPlants" id="OB10G10480.1">
    <property type="protein sequence ID" value="OB10G10480.1"/>
    <property type="gene ID" value="OB10G10480"/>
</dbReference>
<dbReference type="Proteomes" id="UP000006038">
    <property type="component" value="Chromosome 10"/>
</dbReference>
<sequence>MDMSFTPRIHMYTKDIAEELVTADCKSGGKGAPMYGNLPLHAIDTTCYVIKRSGSGAAFEVIRAPSYTFPNMASIIKPHLQLLPKEQRVGLLQSIEEYDKQAKECVVEIERQFMIVVDKHHMICQRVIDAIQNGRMTQKPPGSQHEAASTQSRRATSSSMRSTIEQQLQQVEHEQHGEQRQNEEEENEQQDEEEHEKQQRHDEHVQEVVQEQREDVPEGEHEQNVQDNEQGLVSVEDPTQQLSGQRQKDDATGSDHCQQLVGIEQTIDKRQFGITNIELIVNI</sequence>
<accession>J3N0K0</accession>
<reference evidence="2" key="1">
    <citation type="journal article" date="2013" name="Nat. Commun.">
        <title>Whole-genome sequencing of Oryza brachyantha reveals mechanisms underlying Oryza genome evolution.</title>
        <authorList>
            <person name="Chen J."/>
            <person name="Huang Q."/>
            <person name="Gao D."/>
            <person name="Wang J."/>
            <person name="Lang Y."/>
            <person name="Liu T."/>
            <person name="Li B."/>
            <person name="Bai Z."/>
            <person name="Luis Goicoechea J."/>
            <person name="Liang C."/>
            <person name="Chen C."/>
            <person name="Zhang W."/>
            <person name="Sun S."/>
            <person name="Liao Y."/>
            <person name="Zhang X."/>
            <person name="Yang L."/>
            <person name="Song C."/>
            <person name="Wang M."/>
            <person name="Shi J."/>
            <person name="Liu G."/>
            <person name="Liu J."/>
            <person name="Zhou H."/>
            <person name="Zhou W."/>
            <person name="Yu Q."/>
            <person name="An N."/>
            <person name="Chen Y."/>
            <person name="Cai Q."/>
            <person name="Wang B."/>
            <person name="Liu B."/>
            <person name="Min J."/>
            <person name="Huang Y."/>
            <person name="Wu H."/>
            <person name="Li Z."/>
            <person name="Zhang Y."/>
            <person name="Yin Y."/>
            <person name="Song W."/>
            <person name="Jiang J."/>
            <person name="Jackson S.A."/>
            <person name="Wing R.A."/>
            <person name="Wang J."/>
            <person name="Chen M."/>
        </authorList>
    </citation>
    <scope>NUCLEOTIDE SEQUENCE [LARGE SCALE GENOMIC DNA]</scope>
    <source>
        <strain evidence="2">cv. IRGC 101232</strain>
    </source>
</reference>
<feature type="region of interest" description="Disordered" evidence="1">
    <location>
        <begin position="135"/>
        <end position="233"/>
    </location>
</feature>
<protein>
    <submittedName>
        <fullName evidence="2">Uncharacterized protein</fullName>
    </submittedName>
</protein>
<evidence type="ECO:0000313" key="3">
    <source>
        <dbReference type="Proteomes" id="UP000006038"/>
    </source>
</evidence>
<evidence type="ECO:0000313" key="2">
    <source>
        <dbReference type="EnsemblPlants" id="OB10G10480.1"/>
    </source>
</evidence>
<keyword evidence="3" id="KW-1185">Reference proteome</keyword>